<dbReference type="Gene3D" id="1.10.1080.10">
    <property type="entry name" value="Glutathione Synthetase, Chain A, domain 3"/>
    <property type="match status" value="1"/>
</dbReference>
<dbReference type="AlphaFoldDB" id="A0A915JTI1"/>
<dbReference type="InterPro" id="IPR014049">
    <property type="entry name" value="Glutathione_synthase_N_euk"/>
</dbReference>
<reference evidence="2" key="1">
    <citation type="submission" date="2022-11" db="UniProtKB">
        <authorList>
            <consortium name="WormBaseParasite"/>
        </authorList>
    </citation>
    <scope>IDENTIFICATION</scope>
</reference>
<sequence length="261" mass="30009">MDQRLTEYTITDLEDNIKIYRLTLKQCYYQLKLDSNMKLKFRDHETEVAVVYFRSGYSPHQYPTEHEWEARRTIEKSAAIKCPWIGAQLAGSKKIQQVLTNYRELVNFQSDRTCSNMMDTFAKIYSLDSDNADRECLLNKVRKNPHGYVLKPQREGGGNNLFGQAAFNFLESVSETDLESYILMERLKPMVHENILVRANQPLHLDEMDSEFGTFGYVLGSRDSVLDQAQYGHLFRTKPAADNEGGTIKGTAGHDAPFLIF</sequence>
<dbReference type="PANTHER" id="PTHR11130">
    <property type="entry name" value="GLUTATHIONE SYNTHETASE"/>
    <property type="match status" value="1"/>
</dbReference>
<dbReference type="Gene3D" id="3.40.50.1760">
    <property type="entry name" value="Glutathione synthase, substrate-binding domain superfamily, eukaryotic"/>
    <property type="match status" value="1"/>
</dbReference>
<dbReference type="InterPro" id="IPR037013">
    <property type="entry name" value="GSH-S_sub-bd_sf"/>
</dbReference>
<dbReference type="WBParaSite" id="nRc.2.0.1.t29571-RA">
    <property type="protein sequence ID" value="nRc.2.0.1.t29571-RA"/>
    <property type="gene ID" value="nRc.2.0.1.g29571"/>
</dbReference>
<name>A0A915JTI1_ROMCU</name>
<dbReference type="OMA" id="WELRENI"/>
<evidence type="ECO:0000313" key="1">
    <source>
        <dbReference type="Proteomes" id="UP000887565"/>
    </source>
</evidence>
<dbReference type="Pfam" id="PF03917">
    <property type="entry name" value="GSH_synth_ATP"/>
    <property type="match status" value="1"/>
</dbReference>
<dbReference type="GO" id="GO:0043295">
    <property type="term" value="F:glutathione binding"/>
    <property type="evidence" value="ECO:0007669"/>
    <property type="project" value="TreeGrafter"/>
</dbReference>
<dbReference type="GO" id="GO:0005524">
    <property type="term" value="F:ATP binding"/>
    <property type="evidence" value="ECO:0007669"/>
    <property type="project" value="InterPro"/>
</dbReference>
<dbReference type="InterPro" id="IPR005615">
    <property type="entry name" value="Glutathione_synthase"/>
</dbReference>
<protein>
    <submittedName>
        <fullName evidence="2">Glutathione synthetase</fullName>
    </submittedName>
</protein>
<accession>A0A915JTI1</accession>
<dbReference type="Gene3D" id="3.30.1490.50">
    <property type="match status" value="1"/>
</dbReference>
<organism evidence="1 2">
    <name type="scientific">Romanomermis culicivorax</name>
    <name type="common">Nematode worm</name>
    <dbReference type="NCBI Taxonomy" id="13658"/>
    <lineage>
        <taxon>Eukaryota</taxon>
        <taxon>Metazoa</taxon>
        <taxon>Ecdysozoa</taxon>
        <taxon>Nematoda</taxon>
        <taxon>Enoplea</taxon>
        <taxon>Dorylaimia</taxon>
        <taxon>Mermithida</taxon>
        <taxon>Mermithoidea</taxon>
        <taxon>Mermithidae</taxon>
        <taxon>Romanomermis</taxon>
    </lineage>
</organism>
<dbReference type="Gene3D" id="3.30.1490.80">
    <property type="match status" value="1"/>
</dbReference>
<dbReference type="InterPro" id="IPR014042">
    <property type="entry name" value="Glutathione_synthase_a-hlx"/>
</dbReference>
<evidence type="ECO:0000313" key="2">
    <source>
        <dbReference type="WBParaSite" id="nRc.2.0.1.t29571-RA"/>
    </source>
</evidence>
<dbReference type="SUPFAM" id="SSF56059">
    <property type="entry name" value="Glutathione synthetase ATP-binding domain-like"/>
    <property type="match status" value="1"/>
</dbReference>
<dbReference type="InterPro" id="IPR014709">
    <property type="entry name" value="Glutathione_synthase_C_euk"/>
</dbReference>
<proteinExistence type="predicted"/>
<dbReference type="Gene3D" id="3.30.470.20">
    <property type="entry name" value="ATP-grasp fold, B domain"/>
    <property type="match status" value="1"/>
</dbReference>
<dbReference type="GO" id="GO:0005829">
    <property type="term" value="C:cytosol"/>
    <property type="evidence" value="ECO:0007669"/>
    <property type="project" value="TreeGrafter"/>
</dbReference>
<dbReference type="Proteomes" id="UP000887565">
    <property type="component" value="Unplaced"/>
</dbReference>
<dbReference type="GO" id="GO:0004363">
    <property type="term" value="F:glutathione synthase activity"/>
    <property type="evidence" value="ECO:0007669"/>
    <property type="project" value="InterPro"/>
</dbReference>
<dbReference type="PANTHER" id="PTHR11130:SF0">
    <property type="entry name" value="GLUTATHIONE SYNTHETASE"/>
    <property type="match status" value="1"/>
</dbReference>
<keyword evidence="1" id="KW-1185">Reference proteome</keyword>